<reference evidence="2 3" key="1">
    <citation type="journal article" date="2019" name="Commun. Biol.">
        <title>The bagworm genome reveals a unique fibroin gene that provides high tensile strength.</title>
        <authorList>
            <person name="Kono N."/>
            <person name="Nakamura H."/>
            <person name="Ohtoshi R."/>
            <person name="Tomita M."/>
            <person name="Numata K."/>
            <person name="Arakawa K."/>
        </authorList>
    </citation>
    <scope>NUCLEOTIDE SEQUENCE [LARGE SCALE GENOMIC DNA]</scope>
</reference>
<dbReference type="EMBL" id="BGZK01000014">
    <property type="protein sequence ID" value="GBP04509.1"/>
    <property type="molecule type" value="Genomic_DNA"/>
</dbReference>
<sequence>MTPVTIRFSILTPFLLSIPICLTLDSDFGRVLDPSPALSTDFDADPHFDFSHAFDFNFGLILHFDLVLVYRFCSPFRLQFLFYNRSQFRFGPSQRMLVSN</sequence>
<feature type="chain" id="PRO_5020041437" evidence="1">
    <location>
        <begin position="24"/>
        <end position="100"/>
    </location>
</feature>
<evidence type="ECO:0000313" key="3">
    <source>
        <dbReference type="Proteomes" id="UP000299102"/>
    </source>
</evidence>
<dbReference type="AlphaFoldDB" id="A0A4C1SQS7"/>
<dbReference type="Proteomes" id="UP000299102">
    <property type="component" value="Unassembled WGS sequence"/>
</dbReference>
<evidence type="ECO:0000256" key="1">
    <source>
        <dbReference type="SAM" id="SignalP"/>
    </source>
</evidence>
<feature type="signal peptide" evidence="1">
    <location>
        <begin position="1"/>
        <end position="23"/>
    </location>
</feature>
<evidence type="ECO:0000313" key="2">
    <source>
        <dbReference type="EMBL" id="GBP04509.1"/>
    </source>
</evidence>
<keyword evidence="1" id="KW-0732">Signal</keyword>
<keyword evidence="3" id="KW-1185">Reference proteome</keyword>
<proteinExistence type="predicted"/>
<accession>A0A4C1SQS7</accession>
<gene>
    <name evidence="2" type="ORF">EVAR_3884_1</name>
</gene>
<name>A0A4C1SQS7_EUMVA</name>
<protein>
    <submittedName>
        <fullName evidence="2">Uncharacterized protein</fullName>
    </submittedName>
</protein>
<comment type="caution">
    <text evidence="2">The sequence shown here is derived from an EMBL/GenBank/DDBJ whole genome shotgun (WGS) entry which is preliminary data.</text>
</comment>
<organism evidence="2 3">
    <name type="scientific">Eumeta variegata</name>
    <name type="common">Bagworm moth</name>
    <name type="synonym">Eumeta japonica</name>
    <dbReference type="NCBI Taxonomy" id="151549"/>
    <lineage>
        <taxon>Eukaryota</taxon>
        <taxon>Metazoa</taxon>
        <taxon>Ecdysozoa</taxon>
        <taxon>Arthropoda</taxon>
        <taxon>Hexapoda</taxon>
        <taxon>Insecta</taxon>
        <taxon>Pterygota</taxon>
        <taxon>Neoptera</taxon>
        <taxon>Endopterygota</taxon>
        <taxon>Lepidoptera</taxon>
        <taxon>Glossata</taxon>
        <taxon>Ditrysia</taxon>
        <taxon>Tineoidea</taxon>
        <taxon>Psychidae</taxon>
        <taxon>Oiketicinae</taxon>
        <taxon>Eumeta</taxon>
    </lineage>
</organism>